<sequence>MSIYERFVANIKLRRLIVLLSLVLVLWLSRSAMNIILLTFIFSFLVTRAINFFRRFGHVKAWLIVAPIYILIVIGLLYVIIHYVPSIAKQSVHLYDLVLKFYNSDEFKNSATIQWVLNLVDETNLKTQLQSGITTILEYAGSITAMGVTVLLSLILSFFFTVGIDELKDFGQTFLVSPFGWFFADLKFFADKFINTFGVVIEAQIFIAIVNTVITTITLIFLKMPSIPGLAAMVFLLSMIPVAGAIISVIPLSIVAYTVDGFRGIATIVVMIILIHALEAYVLNPKFMSSRTKLPVFFTFVVLLVGERLFGTWGLIIGIPVFTFLLDIIGVKKIEAPTPATTSGTANPSDTTSDPSK</sequence>
<keyword evidence="8" id="KW-1185">Reference proteome</keyword>
<feature type="transmembrane region" description="Helical" evidence="6">
    <location>
        <begin position="296"/>
        <end position="326"/>
    </location>
</feature>
<dbReference type="Proteomes" id="UP001597191">
    <property type="component" value="Unassembled WGS sequence"/>
</dbReference>
<keyword evidence="5 6" id="KW-0472">Membrane</keyword>
<comment type="caution">
    <text evidence="7">The sequence shown here is derived from an EMBL/GenBank/DDBJ whole genome shotgun (WGS) entry which is preliminary data.</text>
</comment>
<evidence type="ECO:0000256" key="6">
    <source>
        <dbReference type="SAM" id="Phobius"/>
    </source>
</evidence>
<evidence type="ECO:0000256" key="1">
    <source>
        <dbReference type="ARBA" id="ARBA00004141"/>
    </source>
</evidence>
<protein>
    <submittedName>
        <fullName evidence="7">AI-2E family transporter</fullName>
    </submittedName>
</protein>
<accession>A0ABW4BQ45</accession>
<comment type="similarity">
    <text evidence="2">Belongs to the autoinducer-2 exporter (AI-2E) (TC 2.A.86) family.</text>
</comment>
<dbReference type="InterPro" id="IPR002549">
    <property type="entry name" value="AI-2E-like"/>
</dbReference>
<keyword evidence="3 6" id="KW-0812">Transmembrane</keyword>
<dbReference type="RefSeq" id="WP_125650754.1">
    <property type="nucleotide sequence ID" value="NZ_JBHTOH010000081.1"/>
</dbReference>
<dbReference type="PANTHER" id="PTHR21716:SF62">
    <property type="entry name" value="TRANSPORT PROTEIN YDBI-RELATED"/>
    <property type="match status" value="1"/>
</dbReference>
<feature type="transmembrane region" description="Helical" evidence="6">
    <location>
        <begin position="196"/>
        <end position="222"/>
    </location>
</feature>
<dbReference type="PANTHER" id="PTHR21716">
    <property type="entry name" value="TRANSMEMBRANE PROTEIN"/>
    <property type="match status" value="1"/>
</dbReference>
<keyword evidence="4 6" id="KW-1133">Transmembrane helix</keyword>
<name>A0ABW4BQ45_9LACO</name>
<feature type="transmembrane region" description="Helical" evidence="6">
    <location>
        <begin position="234"/>
        <end position="259"/>
    </location>
</feature>
<evidence type="ECO:0000256" key="5">
    <source>
        <dbReference type="ARBA" id="ARBA00023136"/>
    </source>
</evidence>
<proteinExistence type="inferred from homology"/>
<feature type="transmembrane region" description="Helical" evidence="6">
    <location>
        <begin position="265"/>
        <end position="284"/>
    </location>
</feature>
<reference evidence="8" key="1">
    <citation type="journal article" date="2019" name="Int. J. Syst. Evol. Microbiol.">
        <title>The Global Catalogue of Microorganisms (GCM) 10K type strain sequencing project: providing services to taxonomists for standard genome sequencing and annotation.</title>
        <authorList>
            <consortium name="The Broad Institute Genomics Platform"/>
            <consortium name="The Broad Institute Genome Sequencing Center for Infectious Disease"/>
            <person name="Wu L."/>
            <person name="Ma J."/>
        </authorList>
    </citation>
    <scope>NUCLEOTIDE SEQUENCE [LARGE SCALE GENOMIC DNA]</scope>
    <source>
        <strain evidence="8">CCM 8937</strain>
    </source>
</reference>
<evidence type="ECO:0000256" key="4">
    <source>
        <dbReference type="ARBA" id="ARBA00022989"/>
    </source>
</evidence>
<evidence type="ECO:0000313" key="7">
    <source>
        <dbReference type="EMBL" id="MFD1411562.1"/>
    </source>
</evidence>
<dbReference type="EMBL" id="JBHTOH010000081">
    <property type="protein sequence ID" value="MFD1411562.1"/>
    <property type="molecule type" value="Genomic_DNA"/>
</dbReference>
<feature type="transmembrane region" description="Helical" evidence="6">
    <location>
        <begin position="61"/>
        <end position="84"/>
    </location>
</feature>
<gene>
    <name evidence="7" type="ORF">ACFQ4R_08200</name>
</gene>
<feature type="transmembrane region" description="Helical" evidence="6">
    <location>
        <begin position="139"/>
        <end position="161"/>
    </location>
</feature>
<evidence type="ECO:0000313" key="8">
    <source>
        <dbReference type="Proteomes" id="UP001597191"/>
    </source>
</evidence>
<evidence type="ECO:0000256" key="2">
    <source>
        <dbReference type="ARBA" id="ARBA00009773"/>
    </source>
</evidence>
<evidence type="ECO:0000256" key="3">
    <source>
        <dbReference type="ARBA" id="ARBA00022692"/>
    </source>
</evidence>
<dbReference type="Pfam" id="PF01594">
    <property type="entry name" value="AI-2E_transport"/>
    <property type="match status" value="1"/>
</dbReference>
<organism evidence="7 8">
    <name type="scientific">Lapidilactobacillus gannanensis</name>
    <dbReference type="NCBI Taxonomy" id="2486002"/>
    <lineage>
        <taxon>Bacteria</taxon>
        <taxon>Bacillati</taxon>
        <taxon>Bacillota</taxon>
        <taxon>Bacilli</taxon>
        <taxon>Lactobacillales</taxon>
        <taxon>Lactobacillaceae</taxon>
        <taxon>Lapidilactobacillus</taxon>
    </lineage>
</organism>
<comment type="subcellular location">
    <subcellularLocation>
        <location evidence="1">Membrane</location>
        <topology evidence="1">Multi-pass membrane protein</topology>
    </subcellularLocation>
</comment>